<proteinExistence type="predicted"/>
<dbReference type="EMBL" id="FLQU01000013">
    <property type="protein sequence ID" value="SBS79916.1"/>
    <property type="molecule type" value="Genomic_DNA"/>
</dbReference>
<accession>A0A1A8VJZ7</accession>
<sequence length="489" mass="58130">MRAKPFFTNYTFPRVCINDKFYNFYDFYDFYNFYDFYDFYDNFYDFYDFYDNFYDFYNFYDNFFCVEARSILPPICVHPGYMHRTFLSIVLTVSILILLQQQGMIMSFCLSKVNMVIPSSVVCEKDKIGKNGRYIYNKCLKWKKRHYNLYVLERSVDKVTGHFMNDKELFLEVDKKQKIIEEIEKINVLEYEHVQKYLNVLSENDVYEEIINHKIYIYKKNNEKEKKDNLIKIQNFLNPYIIALRKKKAKEKVEYLIASLIKGDNIDEIITEMYKKKIIDIYVLTFIDDKIIEAHSKLVKNDKLNYNKNLIKEDEMSLTEKILRTLKDRIIAQEKLNAKGTFVFTRILFLSTTLDLNEDRTLIIKSNINSIEQLEEFELYLLDALDYSQDNDKMKKYIPHLELLLNTCKKINPIYNQLLNKQSSDLSLSHSKPPFAASICLLFKANFLYITARQPRHGVHLCVTCFLSVATVATTMGTLRLARSAQSLL</sequence>
<evidence type="ECO:0000313" key="2">
    <source>
        <dbReference type="Proteomes" id="UP000078560"/>
    </source>
</evidence>
<organism evidence="1 2">
    <name type="scientific">Plasmodium ovale curtisi</name>
    <dbReference type="NCBI Taxonomy" id="864141"/>
    <lineage>
        <taxon>Eukaryota</taxon>
        <taxon>Sar</taxon>
        <taxon>Alveolata</taxon>
        <taxon>Apicomplexa</taxon>
        <taxon>Aconoidasida</taxon>
        <taxon>Haemosporida</taxon>
        <taxon>Plasmodiidae</taxon>
        <taxon>Plasmodium</taxon>
        <taxon>Plasmodium (Plasmodium)</taxon>
    </lineage>
</organism>
<protein>
    <submittedName>
        <fullName evidence="1">Uncharacterized protein</fullName>
    </submittedName>
</protein>
<dbReference type="Proteomes" id="UP000078560">
    <property type="component" value="Unassembled WGS sequence"/>
</dbReference>
<dbReference type="AlphaFoldDB" id="A0A1A8VJZ7"/>
<name>A0A1A8VJZ7_PLAOA</name>
<gene>
    <name evidence="1" type="ORF">POVCU2_0001050</name>
</gene>
<evidence type="ECO:0000313" key="1">
    <source>
        <dbReference type="EMBL" id="SBS79916.1"/>
    </source>
</evidence>
<reference evidence="2" key="1">
    <citation type="submission" date="2016-05" db="EMBL/GenBank/DDBJ databases">
        <authorList>
            <person name="Naeem Raeece"/>
        </authorList>
    </citation>
    <scope>NUCLEOTIDE SEQUENCE [LARGE SCALE GENOMIC DNA]</scope>
</reference>